<feature type="coiled-coil region" evidence="2">
    <location>
        <begin position="586"/>
        <end position="623"/>
    </location>
</feature>
<dbReference type="NCBIfam" id="TIGR01760">
    <property type="entry name" value="tape_meas_TP901"/>
    <property type="match status" value="1"/>
</dbReference>
<keyword evidence="1" id="KW-1188">Viral release from host cell</keyword>
<dbReference type="EMBL" id="QAMZ01000007">
    <property type="protein sequence ID" value="PWL55396.1"/>
    <property type="molecule type" value="Genomic_DNA"/>
</dbReference>
<keyword evidence="2" id="KW-0175">Coiled coil</keyword>
<dbReference type="AlphaFoldDB" id="A0A316MAP1"/>
<gene>
    <name evidence="4" type="ORF">DBY38_02105</name>
</gene>
<evidence type="ECO:0000259" key="3">
    <source>
        <dbReference type="Pfam" id="PF10145"/>
    </source>
</evidence>
<feature type="domain" description="Phage tail tape measure protein" evidence="3">
    <location>
        <begin position="51"/>
        <end position="244"/>
    </location>
</feature>
<feature type="coiled-coil region" evidence="2">
    <location>
        <begin position="478"/>
        <end position="548"/>
    </location>
</feature>
<dbReference type="SUPFAM" id="SSF58104">
    <property type="entry name" value="Methyl-accepting chemotaxis protein (MCP) signaling domain"/>
    <property type="match status" value="1"/>
</dbReference>
<evidence type="ECO:0000256" key="2">
    <source>
        <dbReference type="SAM" id="Coils"/>
    </source>
</evidence>
<dbReference type="PANTHER" id="PTHR37813">
    <property type="entry name" value="FELS-2 PROPHAGE PROTEIN"/>
    <property type="match status" value="1"/>
</dbReference>
<proteinExistence type="predicted"/>
<protein>
    <submittedName>
        <fullName evidence="4">Phage tail tape measure protein</fullName>
    </submittedName>
</protein>
<evidence type="ECO:0000313" key="4">
    <source>
        <dbReference type="EMBL" id="PWL55396.1"/>
    </source>
</evidence>
<dbReference type="PANTHER" id="PTHR37813:SF1">
    <property type="entry name" value="FELS-2 PROPHAGE PROTEIN"/>
    <property type="match status" value="1"/>
</dbReference>
<sequence>MSKVGSGLMKIGGIGTTASVAIGKMSLDFEKGVANINTLLDDTSNLESYKKTVMEISNDTGKDLGDMTNGMYQAISSIGDLGKETESIFKVMAGSAKAGGAETADSVSLISAGMKGYNSISKETAQTISDLAFNTAKLGVTTFPEMAKSMQPLFPLSSSLNLTMVDLFTNMATLTGVTGNTAEVSTQLKAVFSNLLKPTGEMEKMIKKYGYSNAQAMIKTEGFTGVLEILRKETGGSADKLGKLFSSTEALTAMTALCGVQYDTFIEKNKSMQNVAGATDTALNKVASTGTDRLTKSLNKLKNSITASGDKLIPLVDGLSEGVTSIADAIGKLDAKTVANIAKMSAMSLALGGVLKVTSSVTKGLGGLIGFLGKCSGKFEKTDKGASLFSKTVGMLGGNLGSFSTIALPAIGIVAGVGTAMYAAKEATEFYNSTVVKSREEMGLIEKAMAHMNGAVTYNRKELEDMGLTYKQWNENVSPETQKELEDISKKFRDLQNNIDLVNLDGVLSEDERKAVTKQFDTLFTEINEKIKNNKSDIQKNLEEVFKADGKVDENEKKVTEILEKNKTEQLNKLKDFQTKYTGILEDAAKNNRELTQEEYEELKKIKEEMENLALENTVKSQEELLAAKADFLSRSNTMDVESLSQWLTQHATAREEEKKRITTNYDDAINKLKLHLANCSEEEQKAINNEIAHLEQQKKDTLNLQDEKYLELIRLIQEKNPELLKEINIGTGNILTNTDKFNREMIKKAEGMYLNLNTISSTGYHLVYNTHTQEWERVYAEVDSVTGEITTIYGNTLGWIGDNPLKPKAEVEDALRQMGNVLTDYFEYKRRIEDKPIIIKARKLNMSDEMSYATGGTVPRSGLSNVNENGWELFDNITRSASVALGNEMAYLQSGTKVTNHLASTAMMKRDIQNEVSRQLSISINSKFEELFKRFYNGNNFENEKKVEISQQFIFQEKNPTPYEVAKAAKRAVKDLKF</sequence>
<comment type="caution">
    <text evidence="4">The sequence shown here is derived from an EMBL/GenBank/DDBJ whole genome shotgun (WGS) entry which is preliminary data.</text>
</comment>
<name>A0A316MAP1_9CLOT</name>
<dbReference type="Proteomes" id="UP000246114">
    <property type="component" value="Unassembled WGS sequence"/>
</dbReference>
<organism evidence="4 5">
    <name type="scientific">Clostridium cadaveris</name>
    <dbReference type="NCBI Taxonomy" id="1529"/>
    <lineage>
        <taxon>Bacteria</taxon>
        <taxon>Bacillati</taxon>
        <taxon>Bacillota</taxon>
        <taxon>Clostridia</taxon>
        <taxon>Eubacteriales</taxon>
        <taxon>Clostridiaceae</taxon>
        <taxon>Clostridium</taxon>
    </lineage>
</organism>
<accession>A0A316MAP1</accession>
<dbReference type="Pfam" id="PF10145">
    <property type="entry name" value="PhageMin_Tail"/>
    <property type="match status" value="1"/>
</dbReference>
<evidence type="ECO:0000256" key="1">
    <source>
        <dbReference type="ARBA" id="ARBA00022612"/>
    </source>
</evidence>
<reference evidence="4 5" key="1">
    <citation type="submission" date="2018-03" db="EMBL/GenBank/DDBJ databases">
        <title>The uncultured portion of the human microbiome is neutrally assembled.</title>
        <authorList>
            <person name="Jeraldo P."/>
            <person name="Boardman L."/>
            <person name="White B.A."/>
            <person name="Nelson H."/>
            <person name="Goldenfeld N."/>
            <person name="Chia N."/>
        </authorList>
    </citation>
    <scope>NUCLEOTIDE SEQUENCE [LARGE SCALE GENOMIC DNA]</scope>
    <source>
        <strain evidence="4">CIM:MAG 903</strain>
    </source>
</reference>
<evidence type="ECO:0000313" key="5">
    <source>
        <dbReference type="Proteomes" id="UP000246114"/>
    </source>
</evidence>
<dbReference type="InterPro" id="IPR010090">
    <property type="entry name" value="Phage_tape_meas"/>
</dbReference>
<feature type="coiled-coil region" evidence="2">
    <location>
        <begin position="678"/>
        <end position="705"/>
    </location>
</feature>